<dbReference type="InterPro" id="IPR003658">
    <property type="entry name" value="Anti-sigma_ant"/>
</dbReference>
<evidence type="ECO:0000313" key="5">
    <source>
        <dbReference type="Proteomes" id="UP001330812"/>
    </source>
</evidence>
<dbReference type="Proteomes" id="UP001330812">
    <property type="component" value="Chromosome"/>
</dbReference>
<evidence type="ECO:0000259" key="3">
    <source>
        <dbReference type="PROSITE" id="PS50801"/>
    </source>
</evidence>
<dbReference type="Gene3D" id="3.30.750.24">
    <property type="entry name" value="STAS domain"/>
    <property type="match status" value="1"/>
</dbReference>
<organism evidence="4 5">
    <name type="scientific">Amycolatopsis rhabdoformis</name>
    <dbReference type="NCBI Taxonomy" id="1448059"/>
    <lineage>
        <taxon>Bacteria</taxon>
        <taxon>Bacillati</taxon>
        <taxon>Actinomycetota</taxon>
        <taxon>Actinomycetes</taxon>
        <taxon>Pseudonocardiales</taxon>
        <taxon>Pseudonocardiaceae</taxon>
        <taxon>Amycolatopsis</taxon>
    </lineage>
</organism>
<name>A0ABZ1IC96_9PSEU</name>
<dbReference type="SUPFAM" id="SSF52091">
    <property type="entry name" value="SpoIIaa-like"/>
    <property type="match status" value="1"/>
</dbReference>
<dbReference type="EMBL" id="CP142149">
    <property type="protein sequence ID" value="WSE32037.1"/>
    <property type="molecule type" value="Genomic_DNA"/>
</dbReference>
<proteinExistence type="inferred from homology"/>
<keyword evidence="5" id="KW-1185">Reference proteome</keyword>
<evidence type="ECO:0000313" key="4">
    <source>
        <dbReference type="EMBL" id="WSE32037.1"/>
    </source>
</evidence>
<dbReference type="PANTHER" id="PTHR33495:SF2">
    <property type="entry name" value="ANTI-SIGMA FACTOR ANTAGONIST TM_1081-RELATED"/>
    <property type="match status" value="1"/>
</dbReference>
<evidence type="ECO:0000256" key="2">
    <source>
        <dbReference type="RuleBase" id="RU003749"/>
    </source>
</evidence>
<accession>A0ABZ1IC96</accession>
<dbReference type="Pfam" id="PF01740">
    <property type="entry name" value="STAS"/>
    <property type="match status" value="1"/>
</dbReference>
<dbReference type="NCBIfam" id="TIGR00377">
    <property type="entry name" value="ant_ant_sig"/>
    <property type="match status" value="1"/>
</dbReference>
<protein>
    <recommendedName>
        <fullName evidence="2">Anti-sigma factor antagonist</fullName>
    </recommendedName>
</protein>
<evidence type="ECO:0000256" key="1">
    <source>
        <dbReference type="ARBA" id="ARBA00009013"/>
    </source>
</evidence>
<dbReference type="InterPro" id="IPR002645">
    <property type="entry name" value="STAS_dom"/>
</dbReference>
<dbReference type="PANTHER" id="PTHR33495">
    <property type="entry name" value="ANTI-SIGMA FACTOR ANTAGONIST TM_1081-RELATED-RELATED"/>
    <property type="match status" value="1"/>
</dbReference>
<dbReference type="CDD" id="cd07043">
    <property type="entry name" value="STAS_anti-anti-sigma_factors"/>
    <property type="match status" value="1"/>
</dbReference>
<dbReference type="InterPro" id="IPR036513">
    <property type="entry name" value="STAS_dom_sf"/>
</dbReference>
<comment type="similarity">
    <text evidence="1 2">Belongs to the anti-sigma-factor antagonist family.</text>
</comment>
<reference evidence="4 5" key="1">
    <citation type="journal article" date="2015" name="Int. J. Syst. Evol. Microbiol.">
        <title>Amycolatopsis rhabdoformis sp. nov., an actinomycete isolated from a tropical forest soil.</title>
        <authorList>
            <person name="Souza W.R."/>
            <person name="Silva R.E."/>
            <person name="Goodfellow M."/>
            <person name="Busarakam K."/>
            <person name="Figueiro F.S."/>
            <person name="Ferreira D."/>
            <person name="Rodrigues-Filho E."/>
            <person name="Moraes L.A.B."/>
            <person name="Zucchi T.D."/>
        </authorList>
    </citation>
    <scope>NUCLEOTIDE SEQUENCE [LARGE SCALE GENOMIC DNA]</scope>
    <source>
        <strain evidence="4 5">NCIMB 14900</strain>
    </source>
</reference>
<feature type="domain" description="STAS" evidence="3">
    <location>
        <begin position="15"/>
        <end position="112"/>
    </location>
</feature>
<sequence length="115" mass="11757">MSGTSSTRVTATGPVLTLTGDLDAATAPEAQRELARLTVAAGQLLVVDLTAVAFCDSSGINALIAARNIAVAADADLALVAVPRHLDRVLVMIGLASLFTTYATVELAVADHAER</sequence>
<gene>
    <name evidence="4" type="ORF">VSH64_07940</name>
</gene>
<dbReference type="RefSeq" id="WP_326834845.1">
    <property type="nucleotide sequence ID" value="NZ_CP142149.1"/>
</dbReference>
<dbReference type="PROSITE" id="PS50801">
    <property type="entry name" value="STAS"/>
    <property type="match status" value="1"/>
</dbReference>